<sequence length="165" mass="18046">MKNVIIVALSVLFFTHNATAKQLQFVTKNASSESQLCMEAATGVLSLKEIAEMSGISLKELDKQLKCNGQDISKFAGKFNHKVEKEPSVITENNFALISGHANKDAQLCVIAASGDLAKLKRAVRAQGLSVKRFAKYSSCNQQSVNDFVRQYGSEQAASQLQKYI</sequence>
<feature type="chain" id="PRO_5042215694" evidence="1">
    <location>
        <begin position="21"/>
        <end position="165"/>
    </location>
</feature>
<dbReference type="RefSeq" id="WP_044839769.1">
    <property type="nucleotide sequence ID" value="NZ_CP059733.1"/>
</dbReference>
<dbReference type="InterPro" id="IPR022193">
    <property type="entry name" value="DUF3718"/>
</dbReference>
<keyword evidence="1" id="KW-0732">Signal</keyword>
<evidence type="ECO:0000313" key="3">
    <source>
        <dbReference type="Proteomes" id="UP000032352"/>
    </source>
</evidence>
<evidence type="ECO:0000313" key="2">
    <source>
        <dbReference type="EMBL" id="WDE04579.1"/>
    </source>
</evidence>
<gene>
    <name evidence="2" type="ORF">SG34_025135</name>
</gene>
<dbReference type="Pfam" id="PF12514">
    <property type="entry name" value="DUF3718"/>
    <property type="match status" value="1"/>
</dbReference>
<dbReference type="KEGG" id="tvd:SG34_025135"/>
<proteinExistence type="predicted"/>
<organism evidence="2 3">
    <name type="scientific">Thalassomonas viridans</name>
    <dbReference type="NCBI Taxonomy" id="137584"/>
    <lineage>
        <taxon>Bacteria</taxon>
        <taxon>Pseudomonadati</taxon>
        <taxon>Pseudomonadota</taxon>
        <taxon>Gammaproteobacteria</taxon>
        <taxon>Alteromonadales</taxon>
        <taxon>Colwelliaceae</taxon>
        <taxon>Thalassomonas</taxon>
    </lineage>
</organism>
<accession>A0AAE9Z216</accession>
<evidence type="ECO:0000256" key="1">
    <source>
        <dbReference type="SAM" id="SignalP"/>
    </source>
</evidence>
<reference evidence="2 3" key="2">
    <citation type="journal article" date="2022" name="Mar. Drugs">
        <title>Bioassay-Guided Fractionation Leads to the Detection of Cholic Acid Generated by the Rare Thalassomonas sp.</title>
        <authorList>
            <person name="Pheiffer F."/>
            <person name="Schneider Y.K."/>
            <person name="Hansen E.H."/>
            <person name="Andersen J.H."/>
            <person name="Isaksson J."/>
            <person name="Busche T."/>
            <person name="R C."/>
            <person name="Kalinowski J."/>
            <person name="Zyl L.V."/>
            <person name="Trindade M."/>
        </authorList>
    </citation>
    <scope>NUCLEOTIDE SEQUENCE [LARGE SCALE GENOMIC DNA]</scope>
    <source>
        <strain evidence="2 3">XOM25</strain>
    </source>
</reference>
<name>A0AAE9Z216_9GAMM</name>
<protein>
    <submittedName>
        <fullName evidence="2">DUF3718 domain-containing protein</fullName>
    </submittedName>
</protein>
<feature type="signal peptide" evidence="1">
    <location>
        <begin position="1"/>
        <end position="20"/>
    </location>
</feature>
<reference evidence="2 3" key="1">
    <citation type="journal article" date="2015" name="Genome Announc.">
        <title>Draft Genome Sequences of Marine Isolates of Thalassomonas viridans and Thalassomonas actiniarum.</title>
        <authorList>
            <person name="Olonade I."/>
            <person name="van Zyl L.J."/>
            <person name="Trindade M."/>
        </authorList>
    </citation>
    <scope>NUCLEOTIDE SEQUENCE [LARGE SCALE GENOMIC DNA]</scope>
    <source>
        <strain evidence="2 3">XOM25</strain>
    </source>
</reference>
<dbReference type="AlphaFoldDB" id="A0AAE9Z216"/>
<dbReference type="Proteomes" id="UP000032352">
    <property type="component" value="Chromosome"/>
</dbReference>
<keyword evidence="3" id="KW-1185">Reference proteome</keyword>
<dbReference type="EMBL" id="CP059733">
    <property type="protein sequence ID" value="WDE04579.1"/>
    <property type="molecule type" value="Genomic_DNA"/>
</dbReference>